<keyword evidence="2" id="KW-1185">Reference proteome</keyword>
<gene>
    <name evidence="1" type="ORF">QAD02_020575</name>
</gene>
<accession>A0ACC2PMZ9</accession>
<name>A0ACC2PMZ9_9HYME</name>
<protein>
    <submittedName>
        <fullName evidence="1">Uncharacterized protein</fullName>
    </submittedName>
</protein>
<sequence length="136" mass="14458">MAKFGGSKPPASWLDTPATVYQYFKTYDTSQDFLKSLAAAGIMNETIFGPRTVPSPLDSVSTISMSALPVISINGGTAQQISFPPTSKLSKLAHFVQPSMPETDGATPELLTLHQGEAENCANPTSSVTGNEEMNF</sequence>
<organism evidence="1 2">
    <name type="scientific">Eretmocerus hayati</name>
    <dbReference type="NCBI Taxonomy" id="131215"/>
    <lineage>
        <taxon>Eukaryota</taxon>
        <taxon>Metazoa</taxon>
        <taxon>Ecdysozoa</taxon>
        <taxon>Arthropoda</taxon>
        <taxon>Hexapoda</taxon>
        <taxon>Insecta</taxon>
        <taxon>Pterygota</taxon>
        <taxon>Neoptera</taxon>
        <taxon>Endopterygota</taxon>
        <taxon>Hymenoptera</taxon>
        <taxon>Apocrita</taxon>
        <taxon>Proctotrupomorpha</taxon>
        <taxon>Chalcidoidea</taxon>
        <taxon>Aphelinidae</taxon>
        <taxon>Aphelininae</taxon>
        <taxon>Eretmocerus</taxon>
    </lineage>
</organism>
<evidence type="ECO:0000313" key="2">
    <source>
        <dbReference type="Proteomes" id="UP001239111"/>
    </source>
</evidence>
<dbReference type="Proteomes" id="UP001239111">
    <property type="component" value="Chromosome 1"/>
</dbReference>
<evidence type="ECO:0000313" key="1">
    <source>
        <dbReference type="EMBL" id="KAJ8684782.1"/>
    </source>
</evidence>
<dbReference type="EMBL" id="CM056741">
    <property type="protein sequence ID" value="KAJ8684782.1"/>
    <property type="molecule type" value="Genomic_DNA"/>
</dbReference>
<proteinExistence type="predicted"/>
<comment type="caution">
    <text evidence="1">The sequence shown here is derived from an EMBL/GenBank/DDBJ whole genome shotgun (WGS) entry which is preliminary data.</text>
</comment>
<reference evidence="1" key="1">
    <citation type="submission" date="2023-04" db="EMBL/GenBank/DDBJ databases">
        <title>A chromosome-level genome assembly of the parasitoid wasp Eretmocerus hayati.</title>
        <authorList>
            <person name="Zhong Y."/>
            <person name="Liu S."/>
            <person name="Liu Y."/>
        </authorList>
    </citation>
    <scope>NUCLEOTIDE SEQUENCE</scope>
    <source>
        <strain evidence="1">ZJU_SS_LIU_2023</strain>
    </source>
</reference>